<feature type="transmembrane region" description="Helical" evidence="1">
    <location>
        <begin position="6"/>
        <end position="26"/>
    </location>
</feature>
<dbReference type="EMBL" id="LAZR01000932">
    <property type="protein sequence ID" value="KKN54339.1"/>
    <property type="molecule type" value="Genomic_DNA"/>
</dbReference>
<gene>
    <name evidence="2" type="ORF">LCGC14_0593170</name>
</gene>
<name>A0A0F9RHQ6_9ZZZZ</name>
<keyword evidence="1" id="KW-0812">Transmembrane</keyword>
<evidence type="ECO:0000256" key="1">
    <source>
        <dbReference type="SAM" id="Phobius"/>
    </source>
</evidence>
<dbReference type="AlphaFoldDB" id="A0A0F9RHQ6"/>
<keyword evidence="1" id="KW-0472">Membrane</keyword>
<keyword evidence="1" id="KW-1133">Transmembrane helix</keyword>
<evidence type="ECO:0000313" key="2">
    <source>
        <dbReference type="EMBL" id="KKN54339.1"/>
    </source>
</evidence>
<proteinExistence type="predicted"/>
<organism evidence="2">
    <name type="scientific">marine sediment metagenome</name>
    <dbReference type="NCBI Taxonomy" id="412755"/>
    <lineage>
        <taxon>unclassified sequences</taxon>
        <taxon>metagenomes</taxon>
        <taxon>ecological metagenomes</taxon>
    </lineage>
</organism>
<protein>
    <submittedName>
        <fullName evidence="2">Uncharacterized protein</fullName>
    </submittedName>
</protein>
<reference evidence="2" key="1">
    <citation type="journal article" date="2015" name="Nature">
        <title>Complex archaea that bridge the gap between prokaryotes and eukaryotes.</title>
        <authorList>
            <person name="Spang A."/>
            <person name="Saw J.H."/>
            <person name="Jorgensen S.L."/>
            <person name="Zaremba-Niedzwiedzka K."/>
            <person name="Martijn J."/>
            <person name="Lind A.E."/>
            <person name="van Eijk R."/>
            <person name="Schleper C."/>
            <person name="Guy L."/>
            <person name="Ettema T.J."/>
        </authorList>
    </citation>
    <scope>NUCLEOTIDE SEQUENCE</scope>
</reference>
<comment type="caution">
    <text evidence="2">The sequence shown here is derived from an EMBL/GenBank/DDBJ whole genome shotgun (WGS) entry which is preliminary data.</text>
</comment>
<sequence length="31" mass="3370">MNEPIGITIGDMLKISFGMLIIYIAFKGLGI</sequence>
<accession>A0A0F9RHQ6</accession>